<dbReference type="PANTHER" id="PTHR27008">
    <property type="entry name" value="OS04G0122200 PROTEIN"/>
    <property type="match status" value="1"/>
</dbReference>
<name>A0A834XEA8_9FABA</name>
<dbReference type="Pfam" id="PF00560">
    <property type="entry name" value="LRR_1"/>
    <property type="match status" value="2"/>
</dbReference>
<feature type="compositionally biased region" description="Low complexity" evidence="21">
    <location>
        <begin position="761"/>
        <end position="773"/>
    </location>
</feature>
<keyword evidence="6" id="KW-0433">Leucine-rich repeat</keyword>
<dbReference type="AlphaFoldDB" id="A0A834XEA8"/>
<evidence type="ECO:0000313" key="24">
    <source>
        <dbReference type="EMBL" id="KAF7842451.1"/>
    </source>
</evidence>
<feature type="region of interest" description="Disordered" evidence="21">
    <location>
        <begin position="742"/>
        <end position="788"/>
    </location>
</feature>
<dbReference type="PROSITE" id="PS00107">
    <property type="entry name" value="PROTEIN_KINASE_ATP"/>
    <property type="match status" value="1"/>
</dbReference>
<evidence type="ECO:0000256" key="12">
    <source>
        <dbReference type="ARBA" id="ARBA00022777"/>
    </source>
</evidence>
<dbReference type="Pfam" id="PF00069">
    <property type="entry name" value="Pkinase"/>
    <property type="match status" value="1"/>
</dbReference>
<dbReference type="InterPro" id="IPR017441">
    <property type="entry name" value="Protein_kinase_ATP_BS"/>
</dbReference>
<protein>
    <recommendedName>
        <fullName evidence="2">non-specific serine/threonine protein kinase</fullName>
        <ecNumber evidence="2">2.7.11.1</ecNumber>
    </recommendedName>
</protein>
<dbReference type="GO" id="GO:0005886">
    <property type="term" value="C:plasma membrane"/>
    <property type="evidence" value="ECO:0007669"/>
    <property type="project" value="UniProtKB-SubCell"/>
</dbReference>
<dbReference type="Gene3D" id="3.30.200.20">
    <property type="entry name" value="Phosphorylase Kinase, domain 1"/>
    <property type="match status" value="1"/>
</dbReference>
<reference evidence="24" key="1">
    <citation type="submission" date="2020-09" db="EMBL/GenBank/DDBJ databases">
        <title>Genome-Enabled Discovery of Anthraquinone Biosynthesis in Senna tora.</title>
        <authorList>
            <person name="Kang S.-H."/>
            <person name="Pandey R.P."/>
            <person name="Lee C.-M."/>
            <person name="Sim J.-S."/>
            <person name="Jeong J.-T."/>
            <person name="Choi B.-S."/>
            <person name="Jung M."/>
            <person name="Ginzburg D."/>
            <person name="Zhao K."/>
            <person name="Won S.Y."/>
            <person name="Oh T.-J."/>
            <person name="Yu Y."/>
            <person name="Kim N.-H."/>
            <person name="Lee O.R."/>
            <person name="Lee T.-H."/>
            <person name="Bashyal P."/>
            <person name="Kim T.-S."/>
            <person name="Lee W.-H."/>
            <person name="Kawkins C."/>
            <person name="Kim C.-K."/>
            <person name="Kim J.S."/>
            <person name="Ahn B.O."/>
            <person name="Rhee S.Y."/>
            <person name="Sohng J.K."/>
        </authorList>
    </citation>
    <scope>NUCLEOTIDE SEQUENCE</scope>
    <source>
        <tissue evidence="24">Leaf</tissue>
    </source>
</reference>
<evidence type="ECO:0000256" key="7">
    <source>
        <dbReference type="ARBA" id="ARBA00022679"/>
    </source>
</evidence>
<evidence type="ECO:0000256" key="18">
    <source>
        <dbReference type="ARBA" id="ARBA00047899"/>
    </source>
</evidence>
<dbReference type="InterPro" id="IPR032675">
    <property type="entry name" value="LRR_dom_sf"/>
</dbReference>
<dbReference type="Gene3D" id="1.10.510.10">
    <property type="entry name" value="Transferase(Phosphotransferase) domain 1"/>
    <property type="match status" value="1"/>
</dbReference>
<evidence type="ECO:0000256" key="22">
    <source>
        <dbReference type="SAM" id="Phobius"/>
    </source>
</evidence>
<evidence type="ECO:0000313" key="25">
    <source>
        <dbReference type="Proteomes" id="UP000634136"/>
    </source>
</evidence>
<dbReference type="Pfam" id="PF13855">
    <property type="entry name" value="LRR_8"/>
    <property type="match status" value="4"/>
</dbReference>
<dbReference type="InterPro" id="IPR011009">
    <property type="entry name" value="Kinase-like_dom_sf"/>
</dbReference>
<evidence type="ECO:0000256" key="3">
    <source>
        <dbReference type="ARBA" id="ARBA00022475"/>
    </source>
</evidence>
<keyword evidence="14 22" id="KW-1133">Transmembrane helix</keyword>
<dbReference type="SUPFAM" id="SSF56112">
    <property type="entry name" value="Protein kinase-like (PK-like)"/>
    <property type="match status" value="1"/>
</dbReference>
<dbReference type="EC" id="2.7.11.1" evidence="2"/>
<feature type="binding site" evidence="20">
    <location>
        <position position="472"/>
    </location>
    <ligand>
        <name>ATP</name>
        <dbReference type="ChEBI" id="CHEBI:30616"/>
    </ligand>
</feature>
<dbReference type="GO" id="GO:0004674">
    <property type="term" value="F:protein serine/threonine kinase activity"/>
    <property type="evidence" value="ECO:0007669"/>
    <property type="project" value="UniProtKB-KW"/>
</dbReference>
<dbReference type="SMART" id="SM00220">
    <property type="entry name" value="S_TKc"/>
    <property type="match status" value="1"/>
</dbReference>
<dbReference type="GO" id="GO:0005524">
    <property type="term" value="F:ATP binding"/>
    <property type="evidence" value="ECO:0007669"/>
    <property type="project" value="UniProtKB-UniRule"/>
</dbReference>
<evidence type="ECO:0000256" key="21">
    <source>
        <dbReference type="SAM" id="MobiDB-lite"/>
    </source>
</evidence>
<evidence type="ECO:0000256" key="9">
    <source>
        <dbReference type="ARBA" id="ARBA00022729"/>
    </source>
</evidence>
<dbReference type="InterPro" id="IPR051809">
    <property type="entry name" value="Plant_receptor-like_S/T_kinase"/>
</dbReference>
<dbReference type="InterPro" id="IPR001611">
    <property type="entry name" value="Leu-rich_rpt"/>
</dbReference>
<evidence type="ECO:0000256" key="19">
    <source>
        <dbReference type="ARBA" id="ARBA00048679"/>
    </source>
</evidence>
<evidence type="ECO:0000256" key="1">
    <source>
        <dbReference type="ARBA" id="ARBA00004162"/>
    </source>
</evidence>
<evidence type="ECO:0000256" key="8">
    <source>
        <dbReference type="ARBA" id="ARBA00022692"/>
    </source>
</evidence>
<evidence type="ECO:0000256" key="10">
    <source>
        <dbReference type="ARBA" id="ARBA00022737"/>
    </source>
</evidence>
<evidence type="ECO:0000256" key="13">
    <source>
        <dbReference type="ARBA" id="ARBA00022840"/>
    </source>
</evidence>
<sequence length="788" mass="86893">MCRQLPLLRALDLSGNQFEGGIPKSIINCTSLNSLQLGGNSFTGFIPMEIGNLDNLETLDLSDNYLKGYIPSNIYDISTLERLYLRDNSLSGLLSQNIGSGQLPKSMFNTSKLLYLGLDGNKFSGVIPNAIGNLTNLIELSLSQNDLNGTIPITINKLQRLQRLDLSNNRLQGSIINEVCQIKSLSELSLASNMFTGFDQECLGNLTSLQKLTLSSNKLISYIPSSLWSLKYIMEVDLSSNKLSGTIPLEISNLRALTMLNLSRNQISGNIPSTIGGLQTLVKLSLAYNKLQGSIPESLGNMISMEFLDLSQNKLSGVIPKSLESLVHLKYMNLSYNLLHGEIPNGGPFKNFTAESFMMNGDLCGKPQLQVHPCQNGNRQRSTKKKFLIKCLVPIMLGVILVVSCIIFLKRKKDISDSTNRDLLNMEKPIRISYYELLQGTNGLDESNLLGKGSFGSVYKGILTSGQIVAVKVFNLDLEEALRSFDTECTAICNLRHRNLIKIISSCSNVDFKSLIMEFMPNGSLDKWLYSHNYCLDFLQRLNIMIDVASALDYLHHGSSTPTIHCDVKPSNVLLDNDMVAHLSDFGIAKLLGEQQLQIHTETFATVGYMAPEYGSKGVVSVKGDVYSYGIMLMEMFTRKKPTDNMFVNGLCLKEWVSKATPHSIINILDANLLQGDNQNIDVVVSMAKIKVMFMQNDERSSYIVLIPGLSETDLIHLRAIPSTSFIPFSATEFPISSINAASKHSEPRPSATRNLTQSVISTPPSSPDITSPAHLPVRSSKSITPKA</sequence>
<evidence type="ECO:0000256" key="20">
    <source>
        <dbReference type="PROSITE-ProRule" id="PRU10141"/>
    </source>
</evidence>
<keyword evidence="15 22" id="KW-0472">Membrane</keyword>
<keyword evidence="4" id="KW-0723">Serine/threonine-protein kinase</keyword>
<dbReference type="FunFam" id="3.80.10.10:FF:000041">
    <property type="entry name" value="LRR receptor-like serine/threonine-protein kinase ERECTA"/>
    <property type="match status" value="1"/>
</dbReference>
<evidence type="ECO:0000256" key="16">
    <source>
        <dbReference type="ARBA" id="ARBA00023170"/>
    </source>
</evidence>
<evidence type="ECO:0000256" key="17">
    <source>
        <dbReference type="ARBA" id="ARBA00023180"/>
    </source>
</evidence>
<evidence type="ECO:0000256" key="2">
    <source>
        <dbReference type="ARBA" id="ARBA00012513"/>
    </source>
</evidence>
<keyword evidence="9" id="KW-0732">Signal</keyword>
<dbReference type="PANTHER" id="PTHR27008:SF585">
    <property type="entry name" value="PROTEIN KINASE DOMAIN-CONTAINING PROTEIN"/>
    <property type="match status" value="1"/>
</dbReference>
<keyword evidence="25" id="KW-1185">Reference proteome</keyword>
<dbReference type="FunFam" id="1.10.510.10:FF:000358">
    <property type="entry name" value="Putative leucine-rich repeat receptor-like serine/threonine-protein kinase"/>
    <property type="match status" value="1"/>
</dbReference>
<comment type="catalytic activity">
    <reaction evidence="19">
        <text>L-seryl-[protein] + ATP = O-phospho-L-seryl-[protein] + ADP + H(+)</text>
        <dbReference type="Rhea" id="RHEA:17989"/>
        <dbReference type="Rhea" id="RHEA-COMP:9863"/>
        <dbReference type="Rhea" id="RHEA-COMP:11604"/>
        <dbReference type="ChEBI" id="CHEBI:15378"/>
        <dbReference type="ChEBI" id="CHEBI:29999"/>
        <dbReference type="ChEBI" id="CHEBI:30616"/>
        <dbReference type="ChEBI" id="CHEBI:83421"/>
        <dbReference type="ChEBI" id="CHEBI:456216"/>
        <dbReference type="EC" id="2.7.11.1"/>
    </reaction>
</comment>
<evidence type="ECO:0000256" key="5">
    <source>
        <dbReference type="ARBA" id="ARBA00022553"/>
    </source>
</evidence>
<keyword evidence="13 20" id="KW-0067">ATP-binding</keyword>
<comment type="catalytic activity">
    <reaction evidence="18">
        <text>L-threonyl-[protein] + ATP = O-phospho-L-threonyl-[protein] + ADP + H(+)</text>
        <dbReference type="Rhea" id="RHEA:46608"/>
        <dbReference type="Rhea" id="RHEA-COMP:11060"/>
        <dbReference type="Rhea" id="RHEA-COMP:11605"/>
        <dbReference type="ChEBI" id="CHEBI:15378"/>
        <dbReference type="ChEBI" id="CHEBI:30013"/>
        <dbReference type="ChEBI" id="CHEBI:30616"/>
        <dbReference type="ChEBI" id="CHEBI:61977"/>
        <dbReference type="ChEBI" id="CHEBI:456216"/>
        <dbReference type="EC" id="2.7.11.1"/>
    </reaction>
</comment>
<dbReference type="SUPFAM" id="SSF52047">
    <property type="entry name" value="RNI-like"/>
    <property type="match status" value="1"/>
</dbReference>
<dbReference type="PROSITE" id="PS50011">
    <property type="entry name" value="PROTEIN_KINASE_DOM"/>
    <property type="match status" value="1"/>
</dbReference>
<dbReference type="Gene3D" id="3.80.10.10">
    <property type="entry name" value="Ribonuclease Inhibitor"/>
    <property type="match status" value="2"/>
</dbReference>
<gene>
    <name evidence="24" type="ORF">G2W53_004749</name>
</gene>
<keyword evidence="11 20" id="KW-0547">Nucleotide-binding</keyword>
<dbReference type="FunFam" id="3.30.200.20:FF:000661">
    <property type="entry name" value="Serine-threonine protein kinase plant-type"/>
    <property type="match status" value="1"/>
</dbReference>
<evidence type="ECO:0000259" key="23">
    <source>
        <dbReference type="PROSITE" id="PS50011"/>
    </source>
</evidence>
<evidence type="ECO:0000256" key="4">
    <source>
        <dbReference type="ARBA" id="ARBA00022527"/>
    </source>
</evidence>
<accession>A0A834XEA8</accession>
<keyword evidence="7" id="KW-0808">Transferase</keyword>
<comment type="subcellular location">
    <subcellularLocation>
        <location evidence="1">Cell membrane</location>
        <topology evidence="1">Single-pass membrane protein</topology>
    </subcellularLocation>
</comment>
<dbReference type="EMBL" id="JAAIUW010000002">
    <property type="protein sequence ID" value="KAF7842451.1"/>
    <property type="molecule type" value="Genomic_DNA"/>
</dbReference>
<feature type="transmembrane region" description="Helical" evidence="22">
    <location>
        <begin position="387"/>
        <end position="409"/>
    </location>
</feature>
<proteinExistence type="predicted"/>
<keyword evidence="3" id="KW-1003">Cell membrane</keyword>
<feature type="domain" description="Protein kinase" evidence="23">
    <location>
        <begin position="444"/>
        <end position="761"/>
    </location>
</feature>
<keyword evidence="12 24" id="KW-0418">Kinase</keyword>
<evidence type="ECO:0000256" key="15">
    <source>
        <dbReference type="ARBA" id="ARBA00023136"/>
    </source>
</evidence>
<dbReference type="SMART" id="SM00369">
    <property type="entry name" value="LRR_TYP"/>
    <property type="match status" value="8"/>
</dbReference>
<comment type="caution">
    <text evidence="24">The sequence shown here is derived from an EMBL/GenBank/DDBJ whole genome shotgun (WGS) entry which is preliminary data.</text>
</comment>
<keyword evidence="17" id="KW-0325">Glycoprotein</keyword>
<keyword evidence="16 24" id="KW-0675">Receptor</keyword>
<dbReference type="FunFam" id="3.80.10.10:FF:000095">
    <property type="entry name" value="LRR receptor-like serine/threonine-protein kinase GSO1"/>
    <property type="match status" value="1"/>
</dbReference>
<dbReference type="OrthoDB" id="676979at2759"/>
<dbReference type="InterPro" id="IPR000719">
    <property type="entry name" value="Prot_kinase_dom"/>
</dbReference>
<evidence type="ECO:0000256" key="11">
    <source>
        <dbReference type="ARBA" id="ARBA00022741"/>
    </source>
</evidence>
<keyword evidence="5" id="KW-0597">Phosphoprotein</keyword>
<evidence type="ECO:0000256" key="14">
    <source>
        <dbReference type="ARBA" id="ARBA00022989"/>
    </source>
</evidence>
<dbReference type="SMART" id="SM00365">
    <property type="entry name" value="LRR_SD22"/>
    <property type="match status" value="5"/>
</dbReference>
<keyword evidence="10" id="KW-0677">Repeat</keyword>
<dbReference type="PRINTS" id="PR00019">
    <property type="entry name" value="LEURICHRPT"/>
</dbReference>
<keyword evidence="8 22" id="KW-0812">Transmembrane</keyword>
<dbReference type="Proteomes" id="UP000634136">
    <property type="component" value="Unassembled WGS sequence"/>
</dbReference>
<organism evidence="24 25">
    <name type="scientific">Senna tora</name>
    <dbReference type="NCBI Taxonomy" id="362788"/>
    <lineage>
        <taxon>Eukaryota</taxon>
        <taxon>Viridiplantae</taxon>
        <taxon>Streptophyta</taxon>
        <taxon>Embryophyta</taxon>
        <taxon>Tracheophyta</taxon>
        <taxon>Spermatophyta</taxon>
        <taxon>Magnoliopsida</taxon>
        <taxon>eudicotyledons</taxon>
        <taxon>Gunneridae</taxon>
        <taxon>Pentapetalae</taxon>
        <taxon>rosids</taxon>
        <taxon>fabids</taxon>
        <taxon>Fabales</taxon>
        <taxon>Fabaceae</taxon>
        <taxon>Caesalpinioideae</taxon>
        <taxon>Cassia clade</taxon>
        <taxon>Senna</taxon>
    </lineage>
</organism>
<dbReference type="InterPro" id="IPR003591">
    <property type="entry name" value="Leu-rich_rpt_typical-subtyp"/>
</dbReference>
<evidence type="ECO:0000256" key="6">
    <source>
        <dbReference type="ARBA" id="ARBA00022614"/>
    </source>
</evidence>